<protein>
    <submittedName>
        <fullName evidence="2">Uncharacterized protein</fullName>
    </submittedName>
</protein>
<proteinExistence type="predicted"/>
<comment type="caution">
    <text evidence="2">The sequence shown here is derived from an EMBL/GenBank/DDBJ whole genome shotgun (WGS) entry which is preliminary data.</text>
</comment>
<organism evidence="2 3">
    <name type="scientific">Fonsecaea erecta</name>
    <dbReference type="NCBI Taxonomy" id="1367422"/>
    <lineage>
        <taxon>Eukaryota</taxon>
        <taxon>Fungi</taxon>
        <taxon>Dikarya</taxon>
        <taxon>Ascomycota</taxon>
        <taxon>Pezizomycotina</taxon>
        <taxon>Eurotiomycetes</taxon>
        <taxon>Chaetothyriomycetidae</taxon>
        <taxon>Chaetothyriales</taxon>
        <taxon>Herpotrichiellaceae</taxon>
        <taxon>Fonsecaea</taxon>
    </lineage>
</organism>
<name>A0A178ZMJ6_9EURO</name>
<dbReference type="Proteomes" id="UP000078343">
    <property type="component" value="Unassembled WGS sequence"/>
</dbReference>
<reference evidence="2 3" key="1">
    <citation type="submission" date="2016-04" db="EMBL/GenBank/DDBJ databases">
        <title>Draft genome of Fonsecaea erecta CBS 125763.</title>
        <authorList>
            <person name="Weiss V.A."/>
            <person name="Vicente V.A."/>
            <person name="Raittz R.T."/>
            <person name="Moreno L.F."/>
            <person name="De Souza E.M."/>
            <person name="Pedrosa F.O."/>
            <person name="Steffens M.B."/>
            <person name="Faoro H."/>
            <person name="Tadra-Sfeir M.Z."/>
            <person name="Najafzadeh M.J."/>
            <person name="Felipe M.S."/>
            <person name="Teixeira M."/>
            <person name="Sun J."/>
            <person name="Xi L."/>
            <person name="Gomes R."/>
            <person name="De Azevedo C.M."/>
            <person name="Salgado C.G."/>
            <person name="Da Silva M.B."/>
            <person name="Nascimento M.F."/>
            <person name="Queiroz-Telles F."/>
            <person name="Attili D.S."/>
            <person name="Gorbushina A."/>
        </authorList>
    </citation>
    <scope>NUCLEOTIDE SEQUENCE [LARGE SCALE GENOMIC DNA]</scope>
    <source>
        <strain evidence="2 3">CBS 125763</strain>
    </source>
</reference>
<keyword evidence="3" id="KW-1185">Reference proteome</keyword>
<gene>
    <name evidence="2" type="ORF">AYL99_06033</name>
</gene>
<dbReference type="EMBL" id="LVYI01000004">
    <property type="protein sequence ID" value="OAP61029.1"/>
    <property type="molecule type" value="Genomic_DNA"/>
</dbReference>
<dbReference type="GeneID" id="30010201"/>
<accession>A0A178ZMJ6</accession>
<feature type="chain" id="PRO_5008098646" evidence="1">
    <location>
        <begin position="29"/>
        <end position="210"/>
    </location>
</feature>
<dbReference type="OrthoDB" id="4161456at2759"/>
<evidence type="ECO:0000313" key="2">
    <source>
        <dbReference type="EMBL" id="OAP61029.1"/>
    </source>
</evidence>
<dbReference type="AlphaFoldDB" id="A0A178ZMJ6"/>
<feature type="signal peptide" evidence="1">
    <location>
        <begin position="1"/>
        <end position="28"/>
    </location>
</feature>
<evidence type="ECO:0000313" key="3">
    <source>
        <dbReference type="Proteomes" id="UP000078343"/>
    </source>
</evidence>
<dbReference type="RefSeq" id="XP_018694396.1">
    <property type="nucleotide sequence ID" value="XM_018837543.1"/>
</dbReference>
<sequence>MAVFSNIGAVVTTVIMMMVANAPSTAMAMAMSGSSTAPSGSYTLCQFWSSVPGLSSTQETSMTLPLCPSSLLTFSYTIPPTATATPTTTQTTMATTTLSPSVPSSTGADSGSYTLCQFYSSIPGLSSSTAVSSMTLPSCPASLQDITYSYQAPLGTSLAATATTTSSTAASSAAAAASSFTGAAAPRHGLDRMVLGGMGGILAGAVGMML</sequence>
<keyword evidence="1" id="KW-0732">Signal</keyword>
<evidence type="ECO:0000256" key="1">
    <source>
        <dbReference type="SAM" id="SignalP"/>
    </source>
</evidence>